<comment type="caution">
    <text evidence="1">The sequence shown here is derived from an EMBL/GenBank/DDBJ whole genome shotgun (WGS) entry which is preliminary data.</text>
</comment>
<name>A0ACC6M6A4_9BACI</name>
<evidence type="ECO:0000313" key="1">
    <source>
        <dbReference type="EMBL" id="MDX8046525.1"/>
    </source>
</evidence>
<dbReference type="EMBL" id="JAWZSR010000005">
    <property type="protein sequence ID" value="MDX8046525.1"/>
    <property type="molecule type" value="Genomic_DNA"/>
</dbReference>
<proteinExistence type="predicted"/>
<accession>A0ACC6M6A4</accession>
<sequence length="53" mass="5911">MKVKKEYEYGQSKRKKIEQAVRAAANAVYGSGTSKANSLYNDIINSNSYSNSF</sequence>
<dbReference type="Proteomes" id="UP001277972">
    <property type="component" value="Unassembled WGS sequence"/>
</dbReference>
<protein>
    <submittedName>
        <fullName evidence="1">Uncharacterized protein</fullName>
    </submittedName>
</protein>
<evidence type="ECO:0000313" key="2">
    <source>
        <dbReference type="Proteomes" id="UP001277972"/>
    </source>
</evidence>
<organism evidence="1 2">
    <name type="scientific">Gracilibacillus pellucidus</name>
    <dbReference type="NCBI Taxonomy" id="3095368"/>
    <lineage>
        <taxon>Bacteria</taxon>
        <taxon>Bacillati</taxon>
        <taxon>Bacillota</taxon>
        <taxon>Bacilli</taxon>
        <taxon>Bacillales</taxon>
        <taxon>Bacillaceae</taxon>
        <taxon>Gracilibacillus</taxon>
    </lineage>
</organism>
<reference evidence="1" key="1">
    <citation type="submission" date="2023-11" db="EMBL/GenBank/DDBJ databases">
        <title>Gracilibacillus pellucida a moderately halophilic bacterium isolated from saline soil in Xinjiang province.</title>
        <authorList>
            <person name="Zhang Z."/>
            <person name="Tan F."/>
            <person name="Wang Y."/>
            <person name="Xia M."/>
        </authorList>
    </citation>
    <scope>NUCLEOTIDE SEQUENCE</scope>
    <source>
        <strain evidence="1">S3-1-1</strain>
    </source>
</reference>
<gene>
    <name evidence="1" type="ORF">SH601_11075</name>
</gene>
<keyword evidence="2" id="KW-1185">Reference proteome</keyword>